<accession>A0A841Z5M6</accession>
<proteinExistence type="predicted"/>
<dbReference type="AlphaFoldDB" id="A0A841Z5M6"/>
<keyword evidence="1" id="KW-0812">Transmembrane</keyword>
<keyword evidence="1" id="KW-0472">Membrane</keyword>
<dbReference type="Proteomes" id="UP000564536">
    <property type="component" value="Unassembled WGS sequence"/>
</dbReference>
<gene>
    <name evidence="2" type="ORF">HB943_08120</name>
</gene>
<dbReference type="RefSeq" id="WP_185425698.1">
    <property type="nucleotide sequence ID" value="NZ_JAARRL010000010.1"/>
</dbReference>
<name>A0A841Z5M6_9LIST</name>
<feature type="transmembrane region" description="Helical" evidence="1">
    <location>
        <begin position="66"/>
        <end position="86"/>
    </location>
</feature>
<evidence type="ECO:0000313" key="3">
    <source>
        <dbReference type="Proteomes" id="UP000564536"/>
    </source>
</evidence>
<reference evidence="2 3" key="1">
    <citation type="submission" date="2020-03" db="EMBL/GenBank/DDBJ databases">
        <title>Soil Listeria distribution.</title>
        <authorList>
            <person name="Liao J."/>
            <person name="Wiedmann M."/>
        </authorList>
    </citation>
    <scope>NUCLEOTIDE SEQUENCE [LARGE SCALE GENOMIC DNA]</scope>
    <source>
        <strain evidence="2 3">FSL L7-1523</strain>
    </source>
</reference>
<dbReference type="EMBL" id="JAARRL010000010">
    <property type="protein sequence ID" value="MBC1500570.1"/>
    <property type="molecule type" value="Genomic_DNA"/>
</dbReference>
<protein>
    <submittedName>
        <fullName evidence="2">Uncharacterized protein</fullName>
    </submittedName>
</protein>
<evidence type="ECO:0000313" key="2">
    <source>
        <dbReference type="EMBL" id="MBC1500570.1"/>
    </source>
</evidence>
<feature type="transmembrane region" description="Helical" evidence="1">
    <location>
        <begin position="106"/>
        <end position="127"/>
    </location>
</feature>
<keyword evidence="1" id="KW-1133">Transmembrane helix</keyword>
<organism evidence="2 3">
    <name type="scientific">Listeria weihenstephanensis</name>
    <dbReference type="NCBI Taxonomy" id="1006155"/>
    <lineage>
        <taxon>Bacteria</taxon>
        <taxon>Bacillati</taxon>
        <taxon>Bacillota</taxon>
        <taxon>Bacilli</taxon>
        <taxon>Bacillales</taxon>
        <taxon>Listeriaceae</taxon>
        <taxon>Listeria</taxon>
    </lineage>
</organism>
<sequence>MRIFLKWYFWLPLAIIINVTSVYNFVLGLLGIFLIILVCVPKITYAATQKVNMNSLQYPTSKWMDVLMTVFAVFIIAVGFVSDYLLRANIEIFLRDTSQFAYAESFSPYLGIMGNIVMILATLLCVLETRKDHKRMRER</sequence>
<comment type="caution">
    <text evidence="2">The sequence shown here is derived from an EMBL/GenBank/DDBJ whole genome shotgun (WGS) entry which is preliminary data.</text>
</comment>
<evidence type="ECO:0000256" key="1">
    <source>
        <dbReference type="SAM" id="Phobius"/>
    </source>
</evidence>